<feature type="compositionally biased region" description="Basic and acidic residues" evidence="4">
    <location>
        <begin position="462"/>
        <end position="475"/>
    </location>
</feature>
<evidence type="ECO:0000313" key="5">
    <source>
        <dbReference type="EMBL" id="CAK8672886.1"/>
    </source>
</evidence>
<feature type="compositionally biased region" description="Low complexity" evidence="4">
    <location>
        <begin position="687"/>
        <end position="698"/>
    </location>
</feature>
<evidence type="ECO:0000313" key="6">
    <source>
        <dbReference type="Proteomes" id="UP001642483"/>
    </source>
</evidence>
<feature type="compositionally biased region" description="Acidic residues" evidence="4">
    <location>
        <begin position="1120"/>
        <end position="1159"/>
    </location>
</feature>
<sequence>MVDDGKAPEGDQFNEDLSEYNFLRSTPVCFVIIGKPGCGKTTLAKKLAQTWRCELVNASQLILREIDLGSEIGKKMQEILLKGETLSTDFVLQLLREKITSPEVAHYGYVLDDLPTIDDQVMSVQQQIEMIKNWKLSPTFIINIKIPDIDLNQRQVGMRVDSLNGNVYPRRMWGLSKPPPSPLIEDVEEGELEGEEEGEEKKEEETQSVIDFPEVDIETKERLIHAPEFQSEQVEHKTKEYRDQSLQLLEAYMIDHDQQYLIELDGNSYPSVLFKHLMKKLDTFSCRRAAVPIRLQSSDEDELPDEIETEELLRTLASYQITAPRYRWRRSKWGRLCPVALKEGNMLQGKPDLAVSFLDKMYVLSSPEAMEKFLKNPRPYLLPPMPAPPCKLAILGYPLSGKSTLSAALAEKYNAKVFDMKKLMENKFLEERTKLVEKVRQETLESSIILVQNKLEQEAMERAEKRQKEAEEAAKLKSQAEVVETTEGVMSIEESQNLSEETSDMDTNIQPEESVTETSDMRDPSPVPTVTEDHEEVKALIKEAVKKAEQQEIKLQPSVYISVLKEALEEMQKERLEKDPDAPKDGGWILDGFPENKDHWAVMLETGIVPDEVMLLSDKDPNHEVIRQRYYEMNKEEITNQFRARLILEKKASLQEHEEVSKLLRRDDVETEDESEPKEGETETTSENETAAESSKNEWISSAETAKGNEIAEEIQELETMYIGAPVYDAPEYQNFHNMLRDFDKEWGMLQGTIVGTSPKKALAVEIKDKPLEKIVKIFVEKIQGMFGYKAWDFTGMDLDEEEEDVSAEIELEGGQEEEEEDEEALRHKRKHFGYTKHFDPVALKNEFVLWPGNHDIAAKYRERVYYFKSSENREAFVKKPTNYLPGNQPLTVPPPRIIILGARGSGKSLQGRRLAEKLGVFHITFRERLQELILPKTNKRLGPEHDEKNLLAKDLSVSIEQAVESAFIEPESLNESEEEERIEFTDEEEAIRNNLIEDDPLSPEILERIVCPWWKKEPYKSTGFILEGFPRTMEECQFLAQSGLFPDAIVFLMVEDNDVVTRLLPDRMDVWRKRRDYRVEVKRRIKERKDQIKKEKMAARRAELEEEAKVRKQKKAEEREEGEEEEEEEEEDIEELLTMEFEDDGEGEEEDEEQEEDVNERMKGDLGEMFDDDVNKLQVIQEQLEELAITRLEVQASRKPSIVKYLLDNKLKHLIEYRRSTFERVYPVSEALATKMLSTGYKHPSTFGKWDPVGVLEESTVFQPMRGTTRPTFPVVYNQHIYFLSSVASRNSFVANPIKYVFNKPEAKFAVAVQLAVVGPPKSGKTTLAERFASELGTARISIGTCIKSVLENQPDSALATTILSHLFEGNVVPDELAVEALAVMLLDSTCKTRGYVLDGYPCTEQQVKLMNKRGLIPVKIVELDIDGKEVLRRSEQDRVAANKKLILHDSESITVVRHAKYKENIPPIRRWYENQHHNWHHIDAKISKWRLWKTVMDIASQSVVRIQDYYDSIAKTQAAKLSELCISPTEFEVRLGRYGHYCPVSLNLYGELVDCSFDSNLEFAVEFRSKYYKTSSKKNMEIFLANPEKFVEPLATKSLPPPEEIPKRRTRDEAKAQFPKQIELNGYCPVTFCDGKLRYEALVEGNSDLVVEYKEKLYIFQNEEKLEKFMKMPSKYSNLKLPNKLPPKKQPTDIVGLPMLGYLEQGAATSVIKALTAVGCLKPKYPFLSVQRSSLLYVACHLKAFSPKNSGYIRKKYRKQLDQFEEKCRLITYLGSNMTRRYHEPVMRPLDFDRKMDTFLSLEDKPPRRNVAV</sequence>
<feature type="compositionally biased region" description="Basic and acidic residues" evidence="4">
    <location>
        <begin position="1108"/>
        <end position="1119"/>
    </location>
</feature>
<evidence type="ECO:0000256" key="3">
    <source>
        <dbReference type="ARBA" id="ARBA00022777"/>
    </source>
</evidence>
<feature type="compositionally biased region" description="Acidic residues" evidence="4">
    <location>
        <begin position="669"/>
        <end position="686"/>
    </location>
</feature>
<feature type="compositionally biased region" description="Basic and acidic residues" evidence="4">
    <location>
        <begin position="659"/>
        <end position="668"/>
    </location>
</feature>
<feature type="compositionally biased region" description="Acidic residues" evidence="4">
    <location>
        <begin position="185"/>
        <end position="198"/>
    </location>
</feature>
<dbReference type="Gene3D" id="3.40.50.300">
    <property type="entry name" value="P-loop containing nucleotide triphosphate hydrolases"/>
    <property type="match status" value="5"/>
</dbReference>
<evidence type="ECO:0000256" key="1">
    <source>
        <dbReference type="ARBA" id="ARBA00022679"/>
    </source>
</evidence>
<keyword evidence="1" id="KW-0808">Transferase</keyword>
<dbReference type="EMBL" id="CAWYQH010000001">
    <property type="protein sequence ID" value="CAK8672886.1"/>
    <property type="molecule type" value="Genomic_DNA"/>
</dbReference>
<evidence type="ECO:0000256" key="2">
    <source>
        <dbReference type="ARBA" id="ARBA00022741"/>
    </source>
</evidence>
<feature type="region of interest" description="Disordered" evidence="4">
    <location>
        <begin position="659"/>
        <end position="701"/>
    </location>
</feature>
<feature type="region of interest" description="Disordered" evidence="4">
    <location>
        <begin position="178"/>
        <end position="208"/>
    </location>
</feature>
<feature type="region of interest" description="Disordered" evidence="4">
    <location>
        <begin position="1108"/>
        <end position="1161"/>
    </location>
</feature>
<keyword evidence="3" id="KW-0418">Kinase</keyword>
<gene>
    <name evidence="5" type="ORF">CVLEPA_LOCUS2561</name>
</gene>
<organism evidence="5 6">
    <name type="scientific">Clavelina lepadiformis</name>
    <name type="common">Light-bulb sea squirt</name>
    <name type="synonym">Ascidia lepadiformis</name>
    <dbReference type="NCBI Taxonomy" id="159417"/>
    <lineage>
        <taxon>Eukaryota</taxon>
        <taxon>Metazoa</taxon>
        <taxon>Chordata</taxon>
        <taxon>Tunicata</taxon>
        <taxon>Ascidiacea</taxon>
        <taxon>Aplousobranchia</taxon>
        <taxon>Clavelinidae</taxon>
        <taxon>Clavelina</taxon>
    </lineage>
</organism>
<name>A0ABP0F0F8_CLALP</name>
<keyword evidence="2" id="KW-0547">Nucleotide-binding</keyword>
<dbReference type="Proteomes" id="UP001642483">
    <property type="component" value="Unassembled WGS sequence"/>
</dbReference>
<feature type="compositionally biased region" description="Polar residues" evidence="4">
    <location>
        <begin position="493"/>
        <end position="518"/>
    </location>
</feature>
<dbReference type="InterPro" id="IPR027417">
    <property type="entry name" value="P-loop_NTPase"/>
</dbReference>
<reference evidence="5 6" key="1">
    <citation type="submission" date="2024-02" db="EMBL/GenBank/DDBJ databases">
        <authorList>
            <person name="Daric V."/>
            <person name="Darras S."/>
        </authorList>
    </citation>
    <scope>NUCLEOTIDE SEQUENCE [LARGE SCALE GENOMIC DNA]</scope>
</reference>
<accession>A0ABP0F0F8</accession>
<evidence type="ECO:0000256" key="4">
    <source>
        <dbReference type="SAM" id="MobiDB-lite"/>
    </source>
</evidence>
<dbReference type="Pfam" id="PF00406">
    <property type="entry name" value="ADK"/>
    <property type="match status" value="2"/>
</dbReference>
<dbReference type="SUPFAM" id="SSF52540">
    <property type="entry name" value="P-loop containing nucleoside triphosphate hydrolases"/>
    <property type="match status" value="4"/>
</dbReference>
<proteinExistence type="predicted"/>
<keyword evidence="6" id="KW-1185">Reference proteome</keyword>
<comment type="caution">
    <text evidence="5">The sequence shown here is derived from an EMBL/GenBank/DDBJ whole genome shotgun (WGS) entry which is preliminary data.</text>
</comment>
<evidence type="ECO:0008006" key="7">
    <source>
        <dbReference type="Google" id="ProtNLM"/>
    </source>
</evidence>
<protein>
    <recommendedName>
        <fullName evidence="7">Adenylate kinase</fullName>
    </recommendedName>
</protein>
<feature type="region of interest" description="Disordered" evidence="4">
    <location>
        <begin position="462"/>
        <end position="533"/>
    </location>
</feature>
<dbReference type="InterPro" id="IPR000850">
    <property type="entry name" value="Adenylat/UMP-CMP_kin"/>
</dbReference>
<dbReference type="PANTHER" id="PTHR23359">
    <property type="entry name" value="NUCLEOTIDE KINASE"/>
    <property type="match status" value="1"/>
</dbReference>